<organism evidence="2 3">
    <name type="scientific">Schizopora paradoxa</name>
    <dbReference type="NCBI Taxonomy" id="27342"/>
    <lineage>
        <taxon>Eukaryota</taxon>
        <taxon>Fungi</taxon>
        <taxon>Dikarya</taxon>
        <taxon>Basidiomycota</taxon>
        <taxon>Agaricomycotina</taxon>
        <taxon>Agaricomycetes</taxon>
        <taxon>Hymenochaetales</taxon>
        <taxon>Schizoporaceae</taxon>
        <taxon>Schizopora</taxon>
    </lineage>
</organism>
<sequence length="322" mass="36460">MEREAGGWEELVIALLRFFDRVARINVDEVEKTCARAYDLNDPNDDVEFPPSLLKSFLRIHGCNDGGSDGDEDWVETRRGWMKWEAGRTATLNGQSSMASTMTFELQHPPRARWKRRKEANAYLRPNRRALHRDGAKTGVGVDGVQPTAARADRPRRLELSIPLRVPTPTSIHSPRLTTTDSSLIPSLTLVRRPIRRFIQQPYEAAQARNAVHITLGDHNGGEMGGRFRVKRESGRWNAECGMPEASCCEHKHHDSTLALPRTSLRLFRTSPHSSTPSPLSPLILSLIKVVQQLLSHPRQSTNDFRNPNLEIRKSIDRETED</sequence>
<gene>
    <name evidence="2" type="ORF">SCHPADRAFT_893733</name>
</gene>
<keyword evidence="3" id="KW-1185">Reference proteome</keyword>
<evidence type="ECO:0000313" key="3">
    <source>
        <dbReference type="Proteomes" id="UP000053477"/>
    </source>
</evidence>
<dbReference type="Proteomes" id="UP000053477">
    <property type="component" value="Unassembled WGS sequence"/>
</dbReference>
<feature type="compositionally biased region" description="Polar residues" evidence="1">
    <location>
        <begin position="297"/>
        <end position="306"/>
    </location>
</feature>
<feature type="compositionally biased region" description="Basic and acidic residues" evidence="1">
    <location>
        <begin position="311"/>
        <end position="322"/>
    </location>
</feature>
<evidence type="ECO:0000256" key="1">
    <source>
        <dbReference type="SAM" id="MobiDB-lite"/>
    </source>
</evidence>
<reference evidence="2 3" key="1">
    <citation type="submission" date="2015-04" db="EMBL/GenBank/DDBJ databases">
        <title>Complete genome sequence of Schizopora paradoxa KUC8140, a cosmopolitan wood degrader in East Asia.</title>
        <authorList>
            <consortium name="DOE Joint Genome Institute"/>
            <person name="Min B."/>
            <person name="Park H."/>
            <person name="Jang Y."/>
            <person name="Kim J.-J."/>
            <person name="Kim K.H."/>
            <person name="Pangilinan J."/>
            <person name="Lipzen A."/>
            <person name="Riley R."/>
            <person name="Grigoriev I.V."/>
            <person name="Spatafora J.W."/>
            <person name="Choi I.-G."/>
        </authorList>
    </citation>
    <scope>NUCLEOTIDE SEQUENCE [LARGE SCALE GENOMIC DNA]</scope>
    <source>
        <strain evidence="2 3">KUC8140</strain>
    </source>
</reference>
<dbReference type="AlphaFoldDB" id="A0A0H2R9T3"/>
<proteinExistence type="predicted"/>
<accession>A0A0H2R9T3</accession>
<evidence type="ECO:0000313" key="2">
    <source>
        <dbReference type="EMBL" id="KLO08609.1"/>
    </source>
</evidence>
<dbReference type="EMBL" id="KQ086084">
    <property type="protein sequence ID" value="KLO08609.1"/>
    <property type="molecule type" value="Genomic_DNA"/>
</dbReference>
<dbReference type="InParanoid" id="A0A0H2R9T3"/>
<feature type="region of interest" description="Disordered" evidence="1">
    <location>
        <begin position="297"/>
        <end position="322"/>
    </location>
</feature>
<protein>
    <submittedName>
        <fullName evidence="2">Uncharacterized protein</fullName>
    </submittedName>
</protein>
<name>A0A0H2R9T3_9AGAM</name>